<dbReference type="InterPro" id="IPR050371">
    <property type="entry name" value="Fungal_virulence_M36"/>
</dbReference>
<feature type="domain" description="PA" evidence="13">
    <location>
        <begin position="471"/>
        <end position="561"/>
    </location>
</feature>
<keyword evidence="9" id="KW-0862">Zinc</keyword>
<evidence type="ECO:0000256" key="8">
    <source>
        <dbReference type="ARBA" id="ARBA00022801"/>
    </source>
</evidence>
<evidence type="ECO:0000259" key="14">
    <source>
        <dbReference type="Pfam" id="PF18962"/>
    </source>
</evidence>
<dbReference type="Proteomes" id="UP000324358">
    <property type="component" value="Unassembled WGS sequence"/>
</dbReference>
<dbReference type="EMBL" id="VSKL01000001">
    <property type="protein sequence ID" value="TYB75416.1"/>
    <property type="molecule type" value="Genomic_DNA"/>
</dbReference>
<dbReference type="SUPFAM" id="SSF52025">
    <property type="entry name" value="PA domain"/>
    <property type="match status" value="1"/>
</dbReference>
<keyword evidence="7 12" id="KW-0732">Signal</keyword>
<protein>
    <submittedName>
        <fullName evidence="15">T9SS type A sorting domain-containing protein</fullName>
    </submittedName>
</protein>
<dbReference type="Gene3D" id="1.10.390.10">
    <property type="entry name" value="Neutral Protease Domain 2"/>
    <property type="match status" value="1"/>
</dbReference>
<dbReference type="RefSeq" id="WP_066248814.1">
    <property type="nucleotide sequence ID" value="NZ_VSKL01000001.1"/>
</dbReference>
<keyword evidence="10" id="KW-0482">Metalloprotease</keyword>
<dbReference type="CDD" id="cd04818">
    <property type="entry name" value="PA_subtilisin_1"/>
    <property type="match status" value="1"/>
</dbReference>
<dbReference type="Pfam" id="PF02225">
    <property type="entry name" value="PA"/>
    <property type="match status" value="1"/>
</dbReference>
<dbReference type="InterPro" id="IPR003137">
    <property type="entry name" value="PA_domain"/>
</dbReference>
<dbReference type="AlphaFoldDB" id="A0A5D0R3K2"/>
<feature type="signal peptide" evidence="12">
    <location>
        <begin position="1"/>
        <end position="23"/>
    </location>
</feature>
<dbReference type="PANTHER" id="PTHR33478:SF1">
    <property type="entry name" value="EXTRACELLULAR METALLOPROTEINASE MEP"/>
    <property type="match status" value="1"/>
</dbReference>
<dbReference type="Gene3D" id="3.10.170.10">
    <property type="match status" value="1"/>
</dbReference>
<evidence type="ECO:0000256" key="10">
    <source>
        <dbReference type="ARBA" id="ARBA00023049"/>
    </source>
</evidence>
<evidence type="ECO:0000256" key="1">
    <source>
        <dbReference type="ARBA" id="ARBA00001947"/>
    </source>
</evidence>
<dbReference type="GO" id="GO:0008270">
    <property type="term" value="F:zinc ion binding"/>
    <property type="evidence" value="ECO:0007669"/>
    <property type="project" value="InterPro"/>
</dbReference>
<dbReference type="InterPro" id="IPR046450">
    <property type="entry name" value="PA_dom_sf"/>
</dbReference>
<dbReference type="NCBIfam" id="TIGR04183">
    <property type="entry name" value="Por_Secre_tail"/>
    <property type="match status" value="1"/>
</dbReference>
<evidence type="ECO:0000256" key="5">
    <source>
        <dbReference type="ARBA" id="ARBA00022670"/>
    </source>
</evidence>
<keyword evidence="4" id="KW-0964">Secreted</keyword>
<feature type="chain" id="PRO_5023012819" evidence="12">
    <location>
        <begin position="24"/>
        <end position="895"/>
    </location>
</feature>
<evidence type="ECO:0000256" key="11">
    <source>
        <dbReference type="ARBA" id="ARBA00023145"/>
    </source>
</evidence>
<dbReference type="NCBIfam" id="NF038113">
    <property type="entry name" value="T9SSA_dep_M36"/>
    <property type="match status" value="1"/>
</dbReference>
<comment type="cofactor">
    <cofactor evidence="1">
        <name>Zn(2+)</name>
        <dbReference type="ChEBI" id="CHEBI:29105"/>
    </cofactor>
</comment>
<dbReference type="SUPFAM" id="SSF55486">
    <property type="entry name" value="Metalloproteases ('zincins'), catalytic domain"/>
    <property type="match status" value="1"/>
</dbReference>
<name>A0A5D0R3K2_9FLAO</name>
<dbReference type="OrthoDB" id="5377264at2"/>
<dbReference type="Pfam" id="PF18962">
    <property type="entry name" value="Por_Secre_tail"/>
    <property type="match status" value="1"/>
</dbReference>
<keyword evidence="6" id="KW-0479">Metal-binding</keyword>
<comment type="similarity">
    <text evidence="3">Belongs to the peptidase M36 family.</text>
</comment>
<feature type="domain" description="Secretion system C-terminal sorting" evidence="14">
    <location>
        <begin position="822"/>
        <end position="893"/>
    </location>
</feature>
<sequence>MKNNYAKKLLFLAVLVFANVVYAQSNLMESNYASVIQNYLNQNKEKYGLSVSDISDLTVDNEFLSKNSKITHVYVNQRYQGIPIFNALSSVAIKGNAVFYYANRFTGNVNQRINTTSPQLTAKQAIQNVATQLNLGSVQNLDLIEKNNNTYVYSNGAISQATIPVKLVYFQNEAGNLTLSWDLSIHTLDGANWYSVRVDAVSGEINNQNDWILTCNFGDLDHINHGHVANTLKQVESNFTLFKEVSYLADGSQYNVYAFPVSAPNDGDRMLVTEPADLVASPYGWHDINGTAGADFTIARGNNVWAMEDRDGNDGFGYSPSGSSTLNFDFPLDFNQQPEGYQDASITNLFYVNNMMHDIWYKYGFDEASGNFQANNYGNGGVANDYVRADAQDGNGLNGSINNASFGTPPDGSNPSMRMFLWSAPGGGVQNLVTVNNSSAIGSYVAANPATEAPNNILGIGPTPVTADLQLVTDGTAAPTLGCNPVASVAGKIAVIRRGTCPFVDKIQNAQDAGAVAVIVLNHNNPDNDPAYVPYVTMAGEANPLFTIPSVFMNFADGEILLAAMQTETVNVTLQGPSPFMLDGSLDNGIVAHEYGHGISNRLTGGAFQTTCLTNATQMGEGWSDWFAMMLTIKPGDAGDDARAAVTYSLGQPNDGPGLPDRPYRYSTDMSENPFTYAITNNTNLSAPHGIGSVWATMLWDLSWAYIEKYSFDADLFNGVGGNNKVMQLVIDGLKLQPCSPDFIDGRDALLAADMATTGGEDQCMIWEVFSNRGLGLNASGGSKFSRTDQVEDFSMPLDTDPSLQNCTSLSVDEFKQSDYKVYPNPTNNNLFIKTNKSYGQVIMTITDMNGRQVYNKEVDLFGTVEINMNTLQSGIYILNMKGQNIDANHKIIKN</sequence>
<keyword evidence="16" id="KW-1185">Reference proteome</keyword>
<proteinExistence type="inferred from homology"/>
<dbReference type="GO" id="GO:0006508">
    <property type="term" value="P:proteolysis"/>
    <property type="evidence" value="ECO:0007669"/>
    <property type="project" value="UniProtKB-KW"/>
</dbReference>
<evidence type="ECO:0000256" key="3">
    <source>
        <dbReference type="ARBA" id="ARBA00006006"/>
    </source>
</evidence>
<evidence type="ECO:0000256" key="6">
    <source>
        <dbReference type="ARBA" id="ARBA00022723"/>
    </source>
</evidence>
<dbReference type="InterPro" id="IPR027268">
    <property type="entry name" value="Peptidase_M4/M1_CTD_sf"/>
</dbReference>
<keyword evidence="5" id="KW-0645">Protease</keyword>
<evidence type="ECO:0000256" key="9">
    <source>
        <dbReference type="ARBA" id="ARBA00022833"/>
    </source>
</evidence>
<dbReference type="GO" id="GO:0004222">
    <property type="term" value="F:metalloendopeptidase activity"/>
    <property type="evidence" value="ECO:0007669"/>
    <property type="project" value="InterPro"/>
</dbReference>
<reference evidence="15 16" key="1">
    <citation type="submission" date="2019-08" db="EMBL/GenBank/DDBJ databases">
        <title>Genomes of Antarctic Bizionia species.</title>
        <authorList>
            <person name="Bowman J.P."/>
        </authorList>
    </citation>
    <scope>NUCLEOTIDE SEQUENCE [LARGE SCALE GENOMIC DNA]</scope>
    <source>
        <strain evidence="15 16">APA-1</strain>
    </source>
</reference>
<gene>
    <name evidence="15" type="ORF">ES675_04640</name>
</gene>
<accession>A0A5D0R3K2</accession>
<organism evidence="15 16">
    <name type="scientific">Bizionia algoritergicola</name>
    <dbReference type="NCBI Taxonomy" id="291187"/>
    <lineage>
        <taxon>Bacteria</taxon>
        <taxon>Pseudomonadati</taxon>
        <taxon>Bacteroidota</taxon>
        <taxon>Flavobacteriia</taxon>
        <taxon>Flavobacteriales</taxon>
        <taxon>Flavobacteriaceae</taxon>
        <taxon>Bizionia</taxon>
    </lineage>
</organism>
<keyword evidence="11" id="KW-0865">Zymogen</keyword>
<dbReference type="GO" id="GO:0005615">
    <property type="term" value="C:extracellular space"/>
    <property type="evidence" value="ECO:0007669"/>
    <property type="project" value="InterPro"/>
</dbReference>
<dbReference type="InterPro" id="IPR001842">
    <property type="entry name" value="Peptidase_M36"/>
</dbReference>
<dbReference type="Pfam" id="PF02128">
    <property type="entry name" value="Peptidase_M36"/>
    <property type="match status" value="1"/>
</dbReference>
<evidence type="ECO:0000313" key="15">
    <source>
        <dbReference type="EMBL" id="TYB75416.1"/>
    </source>
</evidence>
<comment type="subcellular location">
    <subcellularLocation>
        <location evidence="2">Secreted</location>
    </subcellularLocation>
</comment>
<evidence type="ECO:0000259" key="13">
    <source>
        <dbReference type="Pfam" id="PF02225"/>
    </source>
</evidence>
<evidence type="ECO:0000256" key="2">
    <source>
        <dbReference type="ARBA" id="ARBA00004613"/>
    </source>
</evidence>
<evidence type="ECO:0000256" key="7">
    <source>
        <dbReference type="ARBA" id="ARBA00022729"/>
    </source>
</evidence>
<evidence type="ECO:0000313" key="16">
    <source>
        <dbReference type="Proteomes" id="UP000324358"/>
    </source>
</evidence>
<dbReference type="InterPro" id="IPR026444">
    <property type="entry name" value="Secre_tail"/>
</dbReference>
<dbReference type="PANTHER" id="PTHR33478">
    <property type="entry name" value="EXTRACELLULAR METALLOPROTEINASE MEP"/>
    <property type="match status" value="1"/>
</dbReference>
<keyword evidence="8" id="KW-0378">Hydrolase</keyword>
<evidence type="ECO:0000256" key="4">
    <source>
        <dbReference type="ARBA" id="ARBA00022525"/>
    </source>
</evidence>
<evidence type="ECO:0000256" key="12">
    <source>
        <dbReference type="SAM" id="SignalP"/>
    </source>
</evidence>
<comment type="caution">
    <text evidence="15">The sequence shown here is derived from an EMBL/GenBank/DDBJ whole genome shotgun (WGS) entry which is preliminary data.</text>
</comment>
<dbReference type="CDD" id="cd09596">
    <property type="entry name" value="M36"/>
    <property type="match status" value="1"/>
</dbReference>
<dbReference type="Gene3D" id="3.50.30.30">
    <property type="match status" value="1"/>
</dbReference>